<evidence type="ECO:0000313" key="6">
    <source>
        <dbReference type="WBParaSite" id="jg14835"/>
    </source>
</evidence>
<proteinExistence type="inferred from homology"/>
<dbReference type="GO" id="GO:0005634">
    <property type="term" value="C:nucleus"/>
    <property type="evidence" value="ECO:0007669"/>
    <property type="project" value="UniProtKB-SubCell"/>
</dbReference>
<comment type="subcellular location">
    <subcellularLocation>
        <location evidence="1">Nucleus</location>
    </subcellularLocation>
</comment>
<organism evidence="5 7">
    <name type="scientific">Ditylenchus dipsaci</name>
    <dbReference type="NCBI Taxonomy" id="166011"/>
    <lineage>
        <taxon>Eukaryota</taxon>
        <taxon>Metazoa</taxon>
        <taxon>Ecdysozoa</taxon>
        <taxon>Nematoda</taxon>
        <taxon>Chromadorea</taxon>
        <taxon>Rhabditida</taxon>
        <taxon>Tylenchina</taxon>
        <taxon>Tylenchomorpha</taxon>
        <taxon>Sphaerularioidea</taxon>
        <taxon>Anguinidae</taxon>
        <taxon>Anguininae</taxon>
        <taxon>Ditylenchus</taxon>
    </lineage>
</organism>
<dbReference type="InterPro" id="IPR049629">
    <property type="entry name" value="DPY30_SDC1_DD"/>
</dbReference>
<evidence type="ECO:0000313" key="7">
    <source>
        <dbReference type="WBParaSite" id="jg14836"/>
    </source>
</evidence>
<dbReference type="CDD" id="cd22965">
    <property type="entry name" value="DD_DPY30_SDC1"/>
    <property type="match status" value="1"/>
</dbReference>
<name>A0A915D1G9_9BILA</name>
<dbReference type="InterPro" id="IPR007858">
    <property type="entry name" value="Dpy-30_motif"/>
</dbReference>
<sequence length="132" mass="14277">MTDLVSQTPDNEAQKAPADTTDEPMTTDDKMVNEPTETAPKSDPTEAGAPATGGTTVHSTNEMAKKDNEGESSNNSALQSIPTRQYLDQTVVPILLQALGALAKERPSDPIDYVAEYLRREKSRFVHENSAS</sequence>
<keyword evidence="5" id="KW-1185">Reference proteome</keyword>
<protein>
    <submittedName>
        <fullName evidence="6 7">Uncharacterized protein</fullName>
    </submittedName>
</protein>
<dbReference type="WBParaSite" id="jg14835">
    <property type="protein sequence ID" value="jg14835"/>
    <property type="gene ID" value="jg14835"/>
</dbReference>
<feature type="compositionally biased region" description="Low complexity" evidence="4">
    <location>
        <begin position="47"/>
        <end position="56"/>
    </location>
</feature>
<dbReference type="Pfam" id="PF05186">
    <property type="entry name" value="Dpy-30"/>
    <property type="match status" value="1"/>
</dbReference>
<dbReference type="Gene3D" id="1.20.890.10">
    <property type="entry name" value="cAMP-dependent protein kinase regulatory subunit, dimerization-anchoring domain"/>
    <property type="match status" value="1"/>
</dbReference>
<feature type="region of interest" description="Disordered" evidence="4">
    <location>
        <begin position="1"/>
        <end position="81"/>
    </location>
</feature>
<dbReference type="WBParaSite" id="jg14836">
    <property type="protein sequence ID" value="jg14836"/>
    <property type="gene ID" value="jg14836"/>
</dbReference>
<evidence type="ECO:0000256" key="4">
    <source>
        <dbReference type="SAM" id="MobiDB-lite"/>
    </source>
</evidence>
<feature type="compositionally biased region" description="Polar residues" evidence="4">
    <location>
        <begin position="1"/>
        <end position="11"/>
    </location>
</feature>
<comment type="similarity">
    <text evidence="2">Belongs to the dpy-30 family.</text>
</comment>
<keyword evidence="3" id="KW-0539">Nucleus</keyword>
<dbReference type="Proteomes" id="UP000887574">
    <property type="component" value="Unplaced"/>
</dbReference>
<reference evidence="6 7" key="1">
    <citation type="submission" date="2022-11" db="UniProtKB">
        <authorList>
            <consortium name="WormBaseParasite"/>
        </authorList>
    </citation>
    <scope>IDENTIFICATION</scope>
</reference>
<evidence type="ECO:0000256" key="2">
    <source>
        <dbReference type="ARBA" id="ARBA00010849"/>
    </source>
</evidence>
<evidence type="ECO:0000256" key="3">
    <source>
        <dbReference type="ARBA" id="ARBA00023242"/>
    </source>
</evidence>
<evidence type="ECO:0000256" key="1">
    <source>
        <dbReference type="ARBA" id="ARBA00004123"/>
    </source>
</evidence>
<dbReference type="AlphaFoldDB" id="A0A915D1G9"/>
<accession>A0A915D1G9</accession>
<evidence type="ECO:0000313" key="5">
    <source>
        <dbReference type="Proteomes" id="UP000887574"/>
    </source>
</evidence>
<feature type="compositionally biased region" description="Polar residues" evidence="4">
    <location>
        <begin position="71"/>
        <end position="81"/>
    </location>
</feature>